<dbReference type="Gene3D" id="3.40.1350.10">
    <property type="match status" value="1"/>
</dbReference>
<dbReference type="Pfam" id="PF06250">
    <property type="entry name" value="YhcG_C"/>
    <property type="match status" value="1"/>
</dbReference>
<evidence type="ECO:0000259" key="1">
    <source>
        <dbReference type="Pfam" id="PF06250"/>
    </source>
</evidence>
<dbReference type="Proteomes" id="UP001589688">
    <property type="component" value="Unassembled WGS sequence"/>
</dbReference>
<accession>A0ABV5ZIM0</accession>
<dbReference type="PANTHER" id="PTHR30547">
    <property type="entry name" value="UNCHARACTERIZED PROTEIN YHCG-RELATED"/>
    <property type="match status" value="1"/>
</dbReference>
<dbReference type="PANTHER" id="PTHR30547:SF0">
    <property type="entry name" value="BLR8175 PROTEIN"/>
    <property type="match status" value="1"/>
</dbReference>
<reference evidence="3 4" key="1">
    <citation type="submission" date="2024-09" db="EMBL/GenBank/DDBJ databases">
        <authorList>
            <person name="Sun Q."/>
            <person name="Mori K."/>
        </authorList>
    </citation>
    <scope>NUCLEOTIDE SEQUENCE [LARGE SCALE GENOMIC DNA]</scope>
    <source>
        <strain evidence="3 4">ATCC 51272</strain>
    </source>
</reference>
<keyword evidence="4" id="KW-1185">Reference proteome</keyword>
<proteinExistence type="predicted"/>
<gene>
    <name evidence="3" type="ORF">ACFFK8_01185</name>
</gene>
<dbReference type="InterPro" id="IPR009362">
    <property type="entry name" value="YhcG_C"/>
</dbReference>
<dbReference type="InterPro" id="IPR041527">
    <property type="entry name" value="YhcG_N"/>
</dbReference>
<name>A0ABV5ZIM0_9BACT</name>
<evidence type="ECO:0000313" key="3">
    <source>
        <dbReference type="EMBL" id="MFB9896469.1"/>
    </source>
</evidence>
<feature type="domain" description="YhcG PDDEXK nuclease" evidence="1">
    <location>
        <begin position="208"/>
        <end position="359"/>
    </location>
</feature>
<evidence type="ECO:0000259" key="2">
    <source>
        <dbReference type="Pfam" id="PF17761"/>
    </source>
</evidence>
<dbReference type="InterPro" id="IPR053148">
    <property type="entry name" value="PD-DEXK-like_domain"/>
</dbReference>
<dbReference type="Pfam" id="PF17761">
    <property type="entry name" value="DUF1016_N"/>
    <property type="match status" value="1"/>
</dbReference>
<sequence length="383" mass="44553">MDKISTQYNQAVQLIKSAILQNQLEAAKAVNRQMLALYYGVGKYISDNTRKGVWGTGAIETISEQLRRELPGLRGFSPTSIKKMRQFYEQWCNVVNRPPLADDLQTAADETILPFKSLLLANRPPMAGDFDWHDFFALSFSHHDEILSKTKTLEERVFYIHQAATLHWDKYTLRDNLKADLFQHQSQMPSNFAKTMSSTRHALKAISMFKDDYLLDFINVEELDERDPQDIDERIIENSIVSNVKNFILTFGKDFTFMGNQVHIDKFGHDHWIDLLFFNRELQCLVVFELKKGTFKPAYLGQLSAYIRMLNDDERKPHENPTIGIVLCRDADKTYVEYLLQDYTQPMGVATYKVMPEKLKKILPPEEEFKRLLDGKEFDKSEK</sequence>
<feature type="domain" description="YhcG N-terminal" evidence="2">
    <location>
        <begin position="15"/>
        <end position="183"/>
    </location>
</feature>
<protein>
    <submittedName>
        <fullName evidence="3">YhcG family protein</fullName>
    </submittedName>
</protein>
<evidence type="ECO:0000313" key="4">
    <source>
        <dbReference type="Proteomes" id="UP001589688"/>
    </source>
</evidence>
<dbReference type="InterPro" id="IPR011856">
    <property type="entry name" value="tRNA_endonuc-like_dom_sf"/>
</dbReference>
<dbReference type="RefSeq" id="WP_027952907.1">
    <property type="nucleotide sequence ID" value="NZ_JADU01000045.1"/>
</dbReference>
<comment type="caution">
    <text evidence="3">The sequence shown here is derived from an EMBL/GenBank/DDBJ whole genome shotgun (WGS) entry which is preliminary data.</text>
</comment>
<organism evidence="3 4">
    <name type="scientific">Hallella seregens ATCC 51272</name>
    <dbReference type="NCBI Taxonomy" id="1336250"/>
    <lineage>
        <taxon>Bacteria</taxon>
        <taxon>Pseudomonadati</taxon>
        <taxon>Bacteroidota</taxon>
        <taxon>Bacteroidia</taxon>
        <taxon>Bacteroidales</taxon>
        <taxon>Prevotellaceae</taxon>
        <taxon>Hallella</taxon>
    </lineage>
</organism>
<dbReference type="EMBL" id="JBHLZF010000001">
    <property type="protein sequence ID" value="MFB9896469.1"/>
    <property type="molecule type" value="Genomic_DNA"/>
</dbReference>